<dbReference type="EMBL" id="MT418680">
    <property type="protein sequence ID" value="QKF94526.1"/>
    <property type="molecule type" value="Genomic_DNA"/>
</dbReference>
<reference evidence="3 4" key="1">
    <citation type="submission" date="2020-04" db="EMBL/GenBank/DDBJ databases">
        <title>Advantages and limits of metagenomic assembly and binning of a giant virus.</title>
        <authorList>
            <person name="Schulz F."/>
            <person name="Andreani J."/>
            <person name="Francis R."/>
            <person name="Boudjemaa H."/>
            <person name="Bou Khalil J.Y."/>
            <person name="Lee J."/>
            <person name="La Scola B."/>
            <person name="Woyke T."/>
        </authorList>
    </citation>
    <scope>NUCLEOTIDE SEQUENCE [LARGE SCALE GENOMIC DNA]</scope>
    <source>
        <strain evidence="3 4">FV1/VV64</strain>
    </source>
</reference>
<evidence type="ECO:0000259" key="2">
    <source>
        <dbReference type="PROSITE" id="PS50089"/>
    </source>
</evidence>
<sequence length="300" mass="35259">MENSEVFKSLTEKEKLFIWLYFPYDILDINNTIDEIINLSKKHGIPNNIVLKKIIEYYHIKNFNKEQIIDKLYQYKLINVDTLHKVIEIIDTILEQQLNSINDIKLNTLIMMANKYNGQISHDGYPIPDKYKGRPHLEWCECYYDGCHKIFPTEEKLKEHLTKLGKHTWGFHYHHEQAIANCHLTPQKIINNNITTCPSVVCDKATYPFTPEELCNHFKLLGLHPFWKPGDIIIQQKRFIDDDSFKKIYMSEECIICNSDNIKPSVMFLPCNHCVVCIDCYGEFNKCPICRKDITAILPT</sequence>
<dbReference type="Pfam" id="PF13920">
    <property type="entry name" value="zf-C3HC4_3"/>
    <property type="match status" value="1"/>
</dbReference>
<dbReference type="InterPro" id="IPR001841">
    <property type="entry name" value="Znf_RING"/>
</dbReference>
<feature type="domain" description="RING-type" evidence="2">
    <location>
        <begin position="254"/>
        <end position="291"/>
    </location>
</feature>
<evidence type="ECO:0000313" key="3">
    <source>
        <dbReference type="EMBL" id="QKF94526.1"/>
    </source>
</evidence>
<dbReference type="SUPFAM" id="SSF57850">
    <property type="entry name" value="RING/U-box"/>
    <property type="match status" value="1"/>
</dbReference>
<organism evidence="3 4">
    <name type="scientific">Fadolivirus FV1/VV64</name>
    <dbReference type="NCBI Taxonomy" id="3070911"/>
    <lineage>
        <taxon>Viruses</taxon>
        <taxon>Varidnaviria</taxon>
        <taxon>Bamfordvirae</taxon>
        <taxon>Nucleocytoviricota</taxon>
        <taxon>Megaviricetes</taxon>
        <taxon>Imitervirales</taxon>
        <taxon>Mimiviridae</taxon>
        <taxon>Klosneuvirinae</taxon>
        <taxon>Fadolivirus</taxon>
        <taxon>Fadolivirus algeromassiliense</taxon>
    </lineage>
</organism>
<evidence type="ECO:0000313" key="4">
    <source>
        <dbReference type="Proteomes" id="UP001162001"/>
    </source>
</evidence>
<keyword evidence="1" id="KW-0863">Zinc-finger</keyword>
<dbReference type="SMART" id="SM00184">
    <property type="entry name" value="RING"/>
    <property type="match status" value="1"/>
</dbReference>
<proteinExistence type="predicted"/>
<accession>A0A7D3QWF6</accession>
<dbReference type="Gene3D" id="3.30.40.10">
    <property type="entry name" value="Zinc/RING finger domain, C3HC4 (zinc finger)"/>
    <property type="match status" value="1"/>
</dbReference>
<name>A0A7D3QWF6_9VIRU</name>
<keyword evidence="1" id="KW-0479">Metal-binding</keyword>
<dbReference type="PROSITE" id="PS50089">
    <property type="entry name" value="ZF_RING_2"/>
    <property type="match status" value="1"/>
</dbReference>
<dbReference type="GO" id="GO:0008270">
    <property type="term" value="F:zinc ion binding"/>
    <property type="evidence" value="ECO:0007669"/>
    <property type="project" value="UniProtKB-KW"/>
</dbReference>
<protein>
    <submittedName>
        <fullName evidence="3">Zinc finger RING-type protein</fullName>
    </submittedName>
</protein>
<gene>
    <name evidence="3" type="ORF">Fadolivirus_1_1068</name>
</gene>
<keyword evidence="1" id="KW-0862">Zinc</keyword>
<evidence type="ECO:0000256" key="1">
    <source>
        <dbReference type="PROSITE-ProRule" id="PRU00175"/>
    </source>
</evidence>
<keyword evidence="4" id="KW-1185">Reference proteome</keyword>
<dbReference type="Proteomes" id="UP001162001">
    <property type="component" value="Segment"/>
</dbReference>
<dbReference type="InterPro" id="IPR013083">
    <property type="entry name" value="Znf_RING/FYVE/PHD"/>
</dbReference>